<dbReference type="STRING" id="755172.HMPREF1863_00114"/>
<comment type="caution">
    <text evidence="5">The sequence shown here is derived from an EMBL/GenBank/DDBJ whole genome shotgun (WGS) entry which is preliminary data.</text>
</comment>
<dbReference type="Proteomes" id="UP000070442">
    <property type="component" value="Unassembled WGS sequence"/>
</dbReference>
<dbReference type="PROSITE" id="PS51379">
    <property type="entry name" value="4FE4S_FER_2"/>
    <property type="match status" value="2"/>
</dbReference>
<dbReference type="NCBIfam" id="NF038196">
    <property type="entry name" value="ferrodoxin_EFR1"/>
    <property type="match status" value="1"/>
</dbReference>
<keyword evidence="3" id="KW-0411">Iron-sulfur</keyword>
<dbReference type="InterPro" id="IPR047964">
    <property type="entry name" value="EFR1-like"/>
</dbReference>
<keyword evidence="2" id="KW-0408">Iron</keyword>
<dbReference type="PATRIC" id="fig|755172.3.peg.110"/>
<protein>
    <submittedName>
        <fullName evidence="5">4Fe-4S binding domain protein</fullName>
    </submittedName>
</protein>
<dbReference type="Gene3D" id="3.30.70.20">
    <property type="match status" value="1"/>
</dbReference>
<dbReference type="GO" id="GO:0046872">
    <property type="term" value="F:metal ion binding"/>
    <property type="evidence" value="ECO:0007669"/>
    <property type="project" value="UniProtKB-KW"/>
</dbReference>
<reference evidence="6" key="1">
    <citation type="submission" date="2016-01" db="EMBL/GenBank/DDBJ databases">
        <authorList>
            <person name="Mitreva M."/>
            <person name="Pepin K.H."/>
            <person name="Mihindukulasuriya K.A."/>
            <person name="Fulton R."/>
            <person name="Fronick C."/>
            <person name="O'Laughlin M."/>
            <person name="Miner T."/>
            <person name="Herter B."/>
            <person name="Rosa B.A."/>
            <person name="Cordes M."/>
            <person name="Tomlinson C."/>
            <person name="Wollam A."/>
            <person name="Palsikar V.B."/>
            <person name="Mardis E.R."/>
            <person name="Wilson R.K."/>
        </authorList>
    </citation>
    <scope>NUCLEOTIDE SEQUENCE [LARGE SCALE GENOMIC DNA]</scope>
    <source>
        <strain evidence="6">DNF00729</strain>
    </source>
</reference>
<evidence type="ECO:0000313" key="6">
    <source>
        <dbReference type="Proteomes" id="UP000070442"/>
    </source>
</evidence>
<feature type="domain" description="4Fe-4S ferredoxin-type" evidence="4">
    <location>
        <begin position="205"/>
        <end position="233"/>
    </location>
</feature>
<dbReference type="OrthoDB" id="9813995at2"/>
<dbReference type="InterPro" id="IPR017896">
    <property type="entry name" value="4Fe4S_Fe-S-bd"/>
</dbReference>
<evidence type="ECO:0000313" key="5">
    <source>
        <dbReference type="EMBL" id="KXB68402.1"/>
    </source>
</evidence>
<evidence type="ECO:0000256" key="2">
    <source>
        <dbReference type="ARBA" id="ARBA00023004"/>
    </source>
</evidence>
<dbReference type="EMBL" id="LSDG01000002">
    <property type="protein sequence ID" value="KXB68402.1"/>
    <property type="molecule type" value="Genomic_DNA"/>
</dbReference>
<accession>A0A134AL15</accession>
<dbReference type="Pfam" id="PF00037">
    <property type="entry name" value="Fer4"/>
    <property type="match status" value="1"/>
</dbReference>
<evidence type="ECO:0000256" key="1">
    <source>
        <dbReference type="ARBA" id="ARBA00022723"/>
    </source>
</evidence>
<dbReference type="InterPro" id="IPR029039">
    <property type="entry name" value="Flavoprotein-like_sf"/>
</dbReference>
<dbReference type="AlphaFoldDB" id="A0A134AL15"/>
<evidence type="ECO:0000256" key="3">
    <source>
        <dbReference type="ARBA" id="ARBA00023014"/>
    </source>
</evidence>
<dbReference type="PROSITE" id="PS00198">
    <property type="entry name" value="4FE4S_FER_1"/>
    <property type="match status" value="1"/>
</dbReference>
<keyword evidence="6" id="KW-1185">Reference proteome</keyword>
<dbReference type="SUPFAM" id="SSF54862">
    <property type="entry name" value="4Fe-4S ferredoxins"/>
    <property type="match status" value="1"/>
</dbReference>
<feature type="domain" description="4Fe-4S ferredoxin-type" evidence="4">
    <location>
        <begin position="176"/>
        <end position="204"/>
    </location>
</feature>
<evidence type="ECO:0000259" key="4">
    <source>
        <dbReference type="PROSITE" id="PS51379"/>
    </source>
</evidence>
<proteinExistence type="predicted"/>
<dbReference type="InterPro" id="IPR017900">
    <property type="entry name" value="4Fe4S_Fe_S_CS"/>
</dbReference>
<keyword evidence="1" id="KW-0479">Metal-binding</keyword>
<dbReference type="RefSeq" id="WP_068366160.1">
    <property type="nucleotide sequence ID" value="NZ_KQ960155.1"/>
</dbReference>
<gene>
    <name evidence="5" type="ORF">HMPREF1863_00114</name>
</gene>
<dbReference type="Gene3D" id="3.40.50.360">
    <property type="match status" value="1"/>
</dbReference>
<dbReference type="SUPFAM" id="SSF52218">
    <property type="entry name" value="Flavoproteins"/>
    <property type="match status" value="1"/>
</dbReference>
<dbReference type="GO" id="GO:0051536">
    <property type="term" value="F:iron-sulfur cluster binding"/>
    <property type="evidence" value="ECO:0007669"/>
    <property type="project" value="UniProtKB-KW"/>
</dbReference>
<name>A0A134AL15_9FIRM</name>
<sequence length="248" mass="27759">MIYYFSGTGNSRHVAEVLGEKLGMSVVDLGERIRRGNMDDISDDTMIVVTPTYCYRMPRIVEDYVSGLRISAKSVYYVLTCGGSMGNAAHYAEALSKSVGAPYGDTFSVVMPENYIAMFKTPGVEESRAIIQKAEGKIDAIARAVEKGERKKVHPRWSDRLISAVNGIYYSLFVKAKPFYAKDNCIGCGECAKHCVLANVVMEEGRPIWLDRCTHCMACINYCPVEAVEYGKKTKGRFRYTFEKVEEK</sequence>
<organism evidence="5 6">
    <name type="scientific">Aedoeadaptatus coxii</name>
    <dbReference type="NCBI Taxonomy" id="755172"/>
    <lineage>
        <taxon>Bacteria</taxon>
        <taxon>Bacillati</taxon>
        <taxon>Bacillota</taxon>
        <taxon>Tissierellia</taxon>
        <taxon>Tissierellales</taxon>
        <taxon>Peptoniphilaceae</taxon>
        <taxon>Aedoeadaptatus</taxon>
    </lineage>
</organism>